<dbReference type="RefSeq" id="WP_008317921.1">
    <property type="nucleotide sequence ID" value="NZ_AOLN01000004.1"/>
</dbReference>
<dbReference type="SUPFAM" id="SSF51905">
    <property type="entry name" value="FAD/NAD(P)-binding domain"/>
    <property type="match status" value="1"/>
</dbReference>
<name>M0IMQ1_9EURY</name>
<dbReference type="STRING" id="662479.C440_02448"/>
<reference evidence="1 2" key="1">
    <citation type="journal article" date="2014" name="PLoS Genet.">
        <title>Phylogenetically driven sequencing of extremely halophilic archaea reveals strategies for static and dynamic osmo-response.</title>
        <authorList>
            <person name="Becker E.A."/>
            <person name="Seitzer P.M."/>
            <person name="Tritt A."/>
            <person name="Larsen D."/>
            <person name="Krusor M."/>
            <person name="Yao A.I."/>
            <person name="Wu D."/>
            <person name="Madern D."/>
            <person name="Eisen J.A."/>
            <person name="Darling A.E."/>
            <person name="Facciotti M.T."/>
        </authorList>
    </citation>
    <scope>NUCLEOTIDE SEQUENCE [LARGE SCALE GENOMIC DNA]</scope>
    <source>
        <strain evidence="1 2">ATCC BAA-1512</strain>
    </source>
</reference>
<keyword evidence="2" id="KW-1185">Reference proteome</keyword>
<dbReference type="PRINTS" id="PR00411">
    <property type="entry name" value="PNDRDTASEI"/>
</dbReference>
<dbReference type="GO" id="GO:0016628">
    <property type="term" value="F:oxidoreductase activity, acting on the CH-CH group of donors, NAD or NADP as acceptor"/>
    <property type="evidence" value="ECO:0007669"/>
    <property type="project" value="InterPro"/>
</dbReference>
<dbReference type="InterPro" id="IPR050407">
    <property type="entry name" value="Geranylgeranyl_reductase"/>
</dbReference>
<evidence type="ECO:0000313" key="1">
    <source>
        <dbReference type="EMBL" id="ELZ98071.1"/>
    </source>
</evidence>
<dbReference type="EMBL" id="AOLN01000004">
    <property type="protein sequence ID" value="ELZ98071.1"/>
    <property type="molecule type" value="Genomic_DNA"/>
</dbReference>
<dbReference type="PANTHER" id="PTHR42685">
    <property type="entry name" value="GERANYLGERANYL DIPHOSPHATE REDUCTASE"/>
    <property type="match status" value="1"/>
</dbReference>
<sequence>MNTSTKSSTATERAELVVVGGGTAGAFAAATAADAGLDVVLLERKSKAEAGQIACGDAIKGKTSFPNVIDLEYLKEESFTNQNIQRALFRNPLEAQELEVTFDSNGTVLDRKRFGEVLLEEAERAGATIEYNTVVSDVLQEGSQITGVRGKQADEPITYTADVTIDAAGTLSILQDKADFTGTTFDTNVQYSQFCSAYREVIEVPEPVEWDDAIVFKPTEELGYLWYFPRSPTEINVGLGFQMTEPPMNLVDVLNRELRSQSIFDGAVVKNKLGAALPTRRPYDSAVAPGYIAVGDAAGHVNPSTGGGITGAASAGYWAAEQAIDAISDGDVGEDAFWEYNHRVMTDFGKRFAAIDLYNIWATGYDVETLAELVASFPGQQLADAISGSGTPSMGLWLKLKTLISTVGHWAELRELYRVRKLAHELSAQYETYPTDRSAFEEWQTERDSIMDDFYSVCEAESKY</sequence>
<dbReference type="InterPro" id="IPR011777">
    <property type="entry name" value="Geranylgeranyl_Rdtase_fam"/>
</dbReference>
<accession>M0IMQ1</accession>
<dbReference type="Pfam" id="PF12831">
    <property type="entry name" value="FAD_oxidored"/>
    <property type="match status" value="1"/>
</dbReference>
<dbReference type="PATRIC" id="fig|662479.7.peg.503"/>
<dbReference type="Proteomes" id="UP000011550">
    <property type="component" value="Unassembled WGS sequence"/>
</dbReference>
<dbReference type="AlphaFoldDB" id="M0IMQ1"/>
<protein>
    <submittedName>
        <fullName evidence="1">2,3-di-O-geranylgeranylglyceryl phosphate reductase</fullName>
    </submittedName>
</protein>
<evidence type="ECO:0000313" key="2">
    <source>
        <dbReference type="Proteomes" id="UP000011550"/>
    </source>
</evidence>
<dbReference type="OrthoDB" id="192187at2157"/>
<dbReference type="PANTHER" id="PTHR42685:SF18">
    <property type="entry name" value="DIGERANYLGERANYLGLYCEROPHOSPHOLIPID REDUCTASE"/>
    <property type="match status" value="1"/>
</dbReference>
<dbReference type="Gene3D" id="3.50.50.60">
    <property type="entry name" value="FAD/NAD(P)-binding domain"/>
    <property type="match status" value="1"/>
</dbReference>
<dbReference type="InterPro" id="IPR036188">
    <property type="entry name" value="FAD/NAD-bd_sf"/>
</dbReference>
<proteinExistence type="predicted"/>
<comment type="caution">
    <text evidence="1">The sequence shown here is derived from an EMBL/GenBank/DDBJ whole genome shotgun (WGS) entry which is preliminary data.</text>
</comment>
<dbReference type="NCBIfam" id="TIGR02032">
    <property type="entry name" value="GG-red-SF"/>
    <property type="match status" value="1"/>
</dbReference>
<organism evidence="1 2">
    <name type="scientific">Haloferax mucosum ATCC BAA-1512</name>
    <dbReference type="NCBI Taxonomy" id="662479"/>
    <lineage>
        <taxon>Archaea</taxon>
        <taxon>Methanobacteriati</taxon>
        <taxon>Methanobacteriota</taxon>
        <taxon>Stenosarchaea group</taxon>
        <taxon>Halobacteria</taxon>
        <taxon>Halobacteriales</taxon>
        <taxon>Haloferacaceae</taxon>
        <taxon>Haloferax</taxon>
    </lineage>
</organism>
<gene>
    <name evidence="1" type="ORF">C440_02448</name>
</gene>